<proteinExistence type="predicted"/>
<protein>
    <submittedName>
        <fullName evidence="2">Uncharacterized protein</fullName>
    </submittedName>
</protein>
<dbReference type="PANTHER" id="PTHR28052:SF1">
    <property type="entry name" value="UPF0545 PROTEIN C22ORF39"/>
    <property type="match status" value="1"/>
</dbReference>
<dbReference type="Proteomes" id="UP000037035">
    <property type="component" value="Unassembled WGS sequence"/>
</dbReference>
<feature type="compositionally biased region" description="Basic and acidic residues" evidence="1">
    <location>
        <begin position="27"/>
        <end position="50"/>
    </location>
</feature>
<reference evidence="2 3" key="1">
    <citation type="submission" date="2015-08" db="EMBL/GenBank/DDBJ databases">
        <title>Next Generation Sequencing and Analysis of the Genome of Puccinia sorghi L Schw, the Causal Agent of Maize Common Rust.</title>
        <authorList>
            <person name="Rochi L."/>
            <person name="Burguener G."/>
            <person name="Darino M."/>
            <person name="Turjanski A."/>
            <person name="Kreff E."/>
            <person name="Dieguez M.J."/>
            <person name="Sacco F."/>
        </authorList>
    </citation>
    <scope>NUCLEOTIDE SEQUENCE [LARGE SCALE GENOMIC DNA]</scope>
    <source>
        <strain evidence="2 3">RO10H11247</strain>
    </source>
</reference>
<dbReference type="VEuPathDB" id="FungiDB:VP01_87g10"/>
<comment type="caution">
    <text evidence="2">The sequence shown here is derived from an EMBL/GenBank/DDBJ whole genome shotgun (WGS) entry which is preliminary data.</text>
</comment>
<dbReference type="EMBL" id="LAVV01014382">
    <property type="protein sequence ID" value="KNZ44807.1"/>
    <property type="molecule type" value="Genomic_DNA"/>
</dbReference>
<feature type="compositionally biased region" description="Polar residues" evidence="1">
    <location>
        <begin position="15"/>
        <end position="24"/>
    </location>
</feature>
<evidence type="ECO:0000256" key="1">
    <source>
        <dbReference type="SAM" id="MobiDB-lite"/>
    </source>
</evidence>
<sequence>MFWKRRGETAGQEPSDGTDTQASAETGGDRSVAKKQEDRTQAQHERESRIAQEVQFQRRNSQISGNEPLSCLKSFDKLLGCYSVSNQIKSIYRFGNLDYDRCKLSFHDFRFCLNLKYNFDNSDPSNDQQSFHWNLRKAQNVFERPNSQDVWDARAVEPLEPSQLK</sequence>
<dbReference type="Pfam" id="PF11326">
    <property type="entry name" value="PANTS-like"/>
    <property type="match status" value="1"/>
</dbReference>
<dbReference type="PANTHER" id="PTHR28052">
    <property type="entry name" value="UPF0545 PROTEIN C22ORF39"/>
    <property type="match status" value="1"/>
</dbReference>
<dbReference type="STRING" id="27349.A0A0L6U947"/>
<dbReference type="InterPro" id="IPR021475">
    <property type="entry name" value="Pants/Emi1-like"/>
</dbReference>
<keyword evidence="3" id="KW-1185">Reference proteome</keyword>
<accession>A0A0L6U947</accession>
<gene>
    <name evidence="2" type="ORF">VP01_87g10</name>
</gene>
<organism evidence="2 3">
    <name type="scientific">Puccinia sorghi</name>
    <dbReference type="NCBI Taxonomy" id="27349"/>
    <lineage>
        <taxon>Eukaryota</taxon>
        <taxon>Fungi</taxon>
        <taxon>Dikarya</taxon>
        <taxon>Basidiomycota</taxon>
        <taxon>Pucciniomycotina</taxon>
        <taxon>Pucciniomycetes</taxon>
        <taxon>Pucciniales</taxon>
        <taxon>Pucciniaceae</taxon>
        <taxon>Puccinia</taxon>
    </lineage>
</organism>
<dbReference type="OrthoDB" id="2017405at2759"/>
<evidence type="ECO:0000313" key="2">
    <source>
        <dbReference type="EMBL" id="KNZ44807.1"/>
    </source>
</evidence>
<name>A0A0L6U947_9BASI</name>
<dbReference type="AlphaFoldDB" id="A0A0L6U947"/>
<feature type="region of interest" description="Disordered" evidence="1">
    <location>
        <begin position="1"/>
        <end position="59"/>
    </location>
</feature>
<evidence type="ECO:0000313" key="3">
    <source>
        <dbReference type="Proteomes" id="UP000037035"/>
    </source>
</evidence>